<keyword evidence="3 5" id="KW-0698">rRNA processing</keyword>
<comment type="domain">
    <text evidence="5">The PRC barrel domain binds ribosomal protein uS19.</text>
</comment>
<dbReference type="NCBIfam" id="TIGR02273">
    <property type="entry name" value="16S_RimM"/>
    <property type="match status" value="1"/>
</dbReference>
<name>A0A845AVT4_9SPHN</name>
<sequence length="168" mass="17827">MAQDTSVTLAAVTGAHGVTGEVRLKLLGDGIDALKQHGSFNQGALTLSKIRSDNKGGAIARFTEISGRTEAEKLRGTTLTISRDALPELGEGEYYYSDLLGLAVVTDTGNTVGKVVDVQNFGATDVIEIEKDPVPVKGMKTFMVPMTKQAVIEWDGERLVIAADFAEG</sequence>
<keyword evidence="1 5" id="KW-0963">Cytoplasm</keyword>
<dbReference type="SUPFAM" id="SSF50346">
    <property type="entry name" value="PRC-barrel domain"/>
    <property type="match status" value="1"/>
</dbReference>
<dbReference type="GO" id="GO:0042274">
    <property type="term" value="P:ribosomal small subunit biogenesis"/>
    <property type="evidence" value="ECO:0007669"/>
    <property type="project" value="UniProtKB-UniRule"/>
</dbReference>
<dbReference type="Gene3D" id="2.40.30.60">
    <property type="entry name" value="RimM"/>
    <property type="match status" value="1"/>
</dbReference>
<dbReference type="Pfam" id="PF01782">
    <property type="entry name" value="RimM"/>
    <property type="match status" value="1"/>
</dbReference>
<dbReference type="Gene3D" id="2.30.30.240">
    <property type="entry name" value="PRC-barrel domain"/>
    <property type="match status" value="1"/>
</dbReference>
<evidence type="ECO:0000256" key="3">
    <source>
        <dbReference type="ARBA" id="ARBA00022552"/>
    </source>
</evidence>
<dbReference type="SUPFAM" id="SSF50447">
    <property type="entry name" value="Translation proteins"/>
    <property type="match status" value="1"/>
</dbReference>
<evidence type="ECO:0000259" key="7">
    <source>
        <dbReference type="Pfam" id="PF24986"/>
    </source>
</evidence>
<accession>A0A845AVT4</accession>
<evidence type="ECO:0000256" key="1">
    <source>
        <dbReference type="ARBA" id="ARBA00022490"/>
    </source>
</evidence>
<evidence type="ECO:0000256" key="4">
    <source>
        <dbReference type="ARBA" id="ARBA00023186"/>
    </source>
</evidence>
<dbReference type="HAMAP" id="MF_00014">
    <property type="entry name" value="Ribosome_mat_RimM"/>
    <property type="match status" value="1"/>
</dbReference>
<feature type="domain" description="RimM N-terminal" evidence="6">
    <location>
        <begin position="9"/>
        <end position="84"/>
    </location>
</feature>
<dbReference type="GO" id="GO:0043022">
    <property type="term" value="F:ribosome binding"/>
    <property type="evidence" value="ECO:0007669"/>
    <property type="project" value="InterPro"/>
</dbReference>
<evidence type="ECO:0000256" key="5">
    <source>
        <dbReference type="HAMAP-Rule" id="MF_00014"/>
    </source>
</evidence>
<evidence type="ECO:0000313" key="9">
    <source>
        <dbReference type="Proteomes" id="UP000446786"/>
    </source>
</evidence>
<comment type="similarity">
    <text evidence="5">Belongs to the RimM family.</text>
</comment>
<dbReference type="EMBL" id="WTYE01000001">
    <property type="protein sequence ID" value="MXP32616.1"/>
    <property type="molecule type" value="Genomic_DNA"/>
</dbReference>
<dbReference type="InterPro" id="IPR056792">
    <property type="entry name" value="PRC_RimM"/>
</dbReference>
<reference evidence="8 9" key="1">
    <citation type="submission" date="2019-12" db="EMBL/GenBank/DDBJ databases">
        <title>Genomic-based taxomic classification of the family Erythrobacteraceae.</title>
        <authorList>
            <person name="Xu L."/>
        </authorList>
    </citation>
    <scope>NUCLEOTIDE SEQUENCE [LARGE SCALE GENOMIC DNA]</scope>
    <source>
        <strain evidence="8 9">JCM 16677</strain>
    </source>
</reference>
<dbReference type="InterPro" id="IPR011033">
    <property type="entry name" value="PRC_barrel-like_sf"/>
</dbReference>
<dbReference type="InterPro" id="IPR036976">
    <property type="entry name" value="RimM_N_sf"/>
</dbReference>
<dbReference type="InterPro" id="IPR002676">
    <property type="entry name" value="RimM_N"/>
</dbReference>
<dbReference type="PANTHER" id="PTHR33692:SF1">
    <property type="entry name" value="RIBOSOME MATURATION FACTOR RIMM"/>
    <property type="match status" value="1"/>
</dbReference>
<comment type="function">
    <text evidence="5">An accessory protein needed during the final step in the assembly of 30S ribosomal subunit, possibly for assembly of the head region. Essential for efficient processing of 16S rRNA. May be needed both before and after RbfA during the maturation of 16S rRNA. It has affinity for free ribosomal 30S subunits but not for 70S ribosomes.</text>
</comment>
<dbReference type="InterPro" id="IPR011961">
    <property type="entry name" value="RimM"/>
</dbReference>
<evidence type="ECO:0000256" key="2">
    <source>
        <dbReference type="ARBA" id="ARBA00022517"/>
    </source>
</evidence>
<comment type="caution">
    <text evidence="8">The sequence shown here is derived from an EMBL/GenBank/DDBJ whole genome shotgun (WGS) entry which is preliminary data.</text>
</comment>
<evidence type="ECO:0000313" key="8">
    <source>
        <dbReference type="EMBL" id="MXP32616.1"/>
    </source>
</evidence>
<organism evidence="8 9">
    <name type="scientific">Parerythrobacter jejuensis</name>
    <dbReference type="NCBI Taxonomy" id="795812"/>
    <lineage>
        <taxon>Bacteria</taxon>
        <taxon>Pseudomonadati</taxon>
        <taxon>Pseudomonadota</taxon>
        <taxon>Alphaproteobacteria</taxon>
        <taxon>Sphingomonadales</taxon>
        <taxon>Erythrobacteraceae</taxon>
        <taxon>Parerythrobacter</taxon>
    </lineage>
</organism>
<protein>
    <recommendedName>
        <fullName evidence="5">Ribosome maturation factor RimM</fullName>
    </recommendedName>
</protein>
<dbReference type="OrthoDB" id="9788191at2"/>
<keyword evidence="9" id="KW-1185">Reference proteome</keyword>
<comment type="subcellular location">
    <subcellularLocation>
        <location evidence="5">Cytoplasm</location>
    </subcellularLocation>
</comment>
<dbReference type="GO" id="GO:0005737">
    <property type="term" value="C:cytoplasm"/>
    <property type="evidence" value="ECO:0007669"/>
    <property type="project" value="UniProtKB-SubCell"/>
</dbReference>
<dbReference type="Proteomes" id="UP000446786">
    <property type="component" value="Unassembled WGS sequence"/>
</dbReference>
<dbReference type="Pfam" id="PF24986">
    <property type="entry name" value="PRC_RimM"/>
    <property type="match status" value="1"/>
</dbReference>
<dbReference type="PANTHER" id="PTHR33692">
    <property type="entry name" value="RIBOSOME MATURATION FACTOR RIMM"/>
    <property type="match status" value="1"/>
</dbReference>
<gene>
    <name evidence="5 8" type="primary">rimM</name>
    <name evidence="8" type="ORF">GRI94_12365</name>
</gene>
<keyword evidence="4 5" id="KW-0143">Chaperone</keyword>
<dbReference type="GO" id="GO:0006364">
    <property type="term" value="P:rRNA processing"/>
    <property type="evidence" value="ECO:0007669"/>
    <property type="project" value="UniProtKB-UniRule"/>
</dbReference>
<evidence type="ECO:0000259" key="6">
    <source>
        <dbReference type="Pfam" id="PF01782"/>
    </source>
</evidence>
<dbReference type="InterPro" id="IPR009000">
    <property type="entry name" value="Transl_B-barrel_sf"/>
</dbReference>
<feature type="domain" description="Ribosome maturation factor RimM PRC barrel" evidence="7">
    <location>
        <begin position="97"/>
        <end position="167"/>
    </location>
</feature>
<dbReference type="GO" id="GO:0005840">
    <property type="term" value="C:ribosome"/>
    <property type="evidence" value="ECO:0007669"/>
    <property type="project" value="InterPro"/>
</dbReference>
<comment type="subunit">
    <text evidence="5">Binds ribosomal protein uS19.</text>
</comment>
<dbReference type="AlphaFoldDB" id="A0A845AVT4"/>
<proteinExistence type="inferred from homology"/>
<keyword evidence="2 5" id="KW-0690">Ribosome biogenesis</keyword>
<dbReference type="RefSeq" id="WP_160779943.1">
    <property type="nucleotide sequence ID" value="NZ_BAAAZF010000001.1"/>
</dbReference>